<dbReference type="PROSITE" id="PS50893">
    <property type="entry name" value="ABC_TRANSPORTER_2"/>
    <property type="match status" value="1"/>
</dbReference>
<keyword evidence="2" id="KW-0813">Transport</keyword>
<keyword evidence="7" id="KW-1185">Reference proteome</keyword>
<dbReference type="GO" id="GO:0005524">
    <property type="term" value="F:ATP binding"/>
    <property type="evidence" value="ECO:0007669"/>
    <property type="project" value="UniProtKB-KW"/>
</dbReference>
<sequence length="252" mass="29234">MNLQLKNVEKSINKKPILKNISFELNEGEIIGFIGDNGAGKTTTIKSIFQEYQIQHGEILINDQKIDNNILKKIEFFPDQNNFPKNYKVRDYCYYNYKLSKEVVNKDEFNKLFEKTMTALNLQEQLNAKFSQLSSGMQKKALMVMVLLTKPEILILDEPTANLDVESRLEFNEILKMLSKDLKINILITSHNIEELETLITKIVLIKDGEIILSKKFDKTKEKLADIYAKHYNRPSRSLVSGKLEEILKNEK</sequence>
<dbReference type="InterPro" id="IPR003593">
    <property type="entry name" value="AAA+_ATPase"/>
</dbReference>
<evidence type="ECO:0000259" key="5">
    <source>
        <dbReference type="PROSITE" id="PS50893"/>
    </source>
</evidence>
<dbReference type="PROSITE" id="PS00211">
    <property type="entry name" value="ABC_TRANSPORTER_1"/>
    <property type="match status" value="1"/>
</dbReference>
<evidence type="ECO:0000256" key="1">
    <source>
        <dbReference type="ARBA" id="ARBA00005417"/>
    </source>
</evidence>
<dbReference type="PANTHER" id="PTHR42711:SF5">
    <property type="entry name" value="ABC TRANSPORTER ATP-BINDING PROTEIN NATA"/>
    <property type="match status" value="1"/>
</dbReference>
<dbReference type="AlphaFoldDB" id="A0A345Z4L0"/>
<dbReference type="Gene3D" id="3.40.50.300">
    <property type="entry name" value="P-loop containing nucleotide triphosphate hydrolases"/>
    <property type="match status" value="1"/>
</dbReference>
<dbReference type="KEGG" id="salx:SALLE_v1c08690"/>
<keyword evidence="3" id="KW-0547">Nucleotide-binding</keyword>
<comment type="similarity">
    <text evidence="1">Belongs to the ABC transporter superfamily.</text>
</comment>
<dbReference type="InterPro" id="IPR050763">
    <property type="entry name" value="ABC_transporter_ATP-binding"/>
</dbReference>
<evidence type="ECO:0000313" key="7">
    <source>
        <dbReference type="Proteomes" id="UP000254792"/>
    </source>
</evidence>
<dbReference type="SUPFAM" id="SSF52540">
    <property type="entry name" value="P-loop containing nucleoside triphosphate hydrolases"/>
    <property type="match status" value="1"/>
</dbReference>
<evidence type="ECO:0000313" key="6">
    <source>
        <dbReference type="EMBL" id="AXK51539.1"/>
    </source>
</evidence>
<dbReference type="EMBL" id="CP031376">
    <property type="protein sequence ID" value="AXK51539.1"/>
    <property type="molecule type" value="Genomic_DNA"/>
</dbReference>
<keyword evidence="4 6" id="KW-0067">ATP-binding</keyword>
<organism evidence="6 7">
    <name type="scientific">Spiroplasma alleghenense</name>
    <dbReference type="NCBI Taxonomy" id="216931"/>
    <lineage>
        <taxon>Bacteria</taxon>
        <taxon>Bacillati</taxon>
        <taxon>Mycoplasmatota</taxon>
        <taxon>Mollicutes</taxon>
        <taxon>Entomoplasmatales</taxon>
        <taxon>Spiroplasmataceae</taxon>
        <taxon>Spiroplasma</taxon>
    </lineage>
</organism>
<dbReference type="InterPro" id="IPR017871">
    <property type="entry name" value="ABC_transporter-like_CS"/>
</dbReference>
<dbReference type="PANTHER" id="PTHR42711">
    <property type="entry name" value="ABC TRANSPORTER ATP-BINDING PROTEIN"/>
    <property type="match status" value="1"/>
</dbReference>
<gene>
    <name evidence="6" type="ORF">SALLE_v1c08690</name>
</gene>
<dbReference type="InterPro" id="IPR027417">
    <property type="entry name" value="P-loop_NTPase"/>
</dbReference>
<dbReference type="GO" id="GO:0016887">
    <property type="term" value="F:ATP hydrolysis activity"/>
    <property type="evidence" value="ECO:0007669"/>
    <property type="project" value="InterPro"/>
</dbReference>
<dbReference type="Pfam" id="PF00005">
    <property type="entry name" value="ABC_tran"/>
    <property type="match status" value="1"/>
</dbReference>
<proteinExistence type="inferred from homology"/>
<feature type="domain" description="ABC transporter" evidence="5">
    <location>
        <begin position="3"/>
        <end position="233"/>
    </location>
</feature>
<dbReference type="RefSeq" id="WP_115558434.1">
    <property type="nucleotide sequence ID" value="NZ_CP031376.1"/>
</dbReference>
<name>A0A345Z4L0_9MOLU</name>
<evidence type="ECO:0000256" key="2">
    <source>
        <dbReference type="ARBA" id="ARBA00022448"/>
    </source>
</evidence>
<accession>A0A345Z4L0</accession>
<dbReference type="OrthoDB" id="9779029at2"/>
<dbReference type="InterPro" id="IPR003439">
    <property type="entry name" value="ABC_transporter-like_ATP-bd"/>
</dbReference>
<evidence type="ECO:0000256" key="3">
    <source>
        <dbReference type="ARBA" id="ARBA00022741"/>
    </source>
</evidence>
<evidence type="ECO:0000256" key="4">
    <source>
        <dbReference type="ARBA" id="ARBA00022840"/>
    </source>
</evidence>
<reference evidence="6 7" key="1">
    <citation type="submission" date="2018-07" db="EMBL/GenBank/DDBJ databases">
        <title>Complete genome sequence of Spiroplasma alleghenense PLHS-1 (ATCC 51752).</title>
        <authorList>
            <person name="Chou L."/>
            <person name="Lee T.-Y."/>
            <person name="Tsai Y.-M."/>
            <person name="Kuo C.-H."/>
        </authorList>
    </citation>
    <scope>NUCLEOTIDE SEQUENCE [LARGE SCALE GENOMIC DNA]</scope>
    <source>
        <strain evidence="6 7">PLHS-1</strain>
    </source>
</reference>
<dbReference type="CDD" id="cd03230">
    <property type="entry name" value="ABC_DR_subfamily_A"/>
    <property type="match status" value="1"/>
</dbReference>
<protein>
    <submittedName>
        <fullName evidence="6">ABC transporter ATP-binding protein</fullName>
    </submittedName>
</protein>
<dbReference type="Proteomes" id="UP000254792">
    <property type="component" value="Chromosome"/>
</dbReference>
<dbReference type="SMART" id="SM00382">
    <property type="entry name" value="AAA"/>
    <property type="match status" value="1"/>
</dbReference>